<dbReference type="RefSeq" id="WP_203241556.1">
    <property type="nucleotide sequence ID" value="NZ_JAFBRH010000001.1"/>
</dbReference>
<proteinExistence type="predicted"/>
<name>A0AAE2VXB3_9RHOB</name>
<sequence>MEQSHFGDHRHGNICRWSDHPFGRLIHVALGPETYDTPAAGPAKDRRLFVYNGGFLTQRRVRRILQLSGYALHLGLPRDGDSVAIWGNSPTAHRGLRVAEKYAAPIVRVEDTLLRSLHPGRAGEPPLGLMIDTKGVHFDPAVPSDLEELLTTHPLDDTALLNRARGAIARLAETHLTKYTAFDLDTPAPDPGYVLVIDQTLGDASVTACGADRGRFMEMLVFAQEEHPGARVIIKTHPETLAGYRKGYFGPEDANSRITLMADPISPWKLFEGAVGVYTVSSQMGFEAIFAGHKPRVFGQPFYTGWGLTSDEFPVPRRQRSLTRPQLFAAAMILYPKWYDPFRDRLGTLEDAIEALAAQTRSWREDHAGWTASAMRMWKRKPLQGFFGQYKPVTFEDDPAKARQTGTPWMVWAGKAQVGHADAISVEDGFLRSNGLGAELVPPLSLVCDDLGIYYDPSRPSRLEKWIEQRATLRPDQQIRARKLIERLTEEGLSKYNLAAAAPDLSGLREGRRILVPGQVEDDASIRTGTDHVRTNRALLETVRAANPDAVILYKPHPDVEAGLRTGTTDADALTDLTLTQVDPIALLAHVDEVWTMTSLLGFEALLRGLPVTTLGAPFYAGWGLTADKGDVPPRRRAEPTLEGLVHASLIDYPRYRDPVSGLPCPVEVIVQRLATGTVPRPGPANRLLSKLQGVFATQAHLWRRS</sequence>
<dbReference type="Proteomes" id="UP000732193">
    <property type="component" value="Unassembled WGS sequence"/>
</dbReference>
<evidence type="ECO:0000313" key="2">
    <source>
        <dbReference type="Proteomes" id="UP000732193"/>
    </source>
</evidence>
<dbReference type="CDD" id="cd16439">
    <property type="entry name" value="beta_Kdo_transferase_KpsC_2"/>
    <property type="match status" value="1"/>
</dbReference>
<dbReference type="GO" id="GO:0015774">
    <property type="term" value="P:polysaccharide transport"/>
    <property type="evidence" value="ECO:0007669"/>
    <property type="project" value="InterPro"/>
</dbReference>
<comment type="caution">
    <text evidence="1">The sequence shown here is derived from an EMBL/GenBank/DDBJ whole genome shotgun (WGS) entry which is preliminary data.</text>
</comment>
<dbReference type="AlphaFoldDB" id="A0AAE2VXB3"/>
<gene>
    <name evidence="1" type="ORF">JQV55_06010</name>
</gene>
<protein>
    <submittedName>
        <fullName evidence="1">Capsular polysaccharide biosynthesis protein</fullName>
    </submittedName>
</protein>
<organism evidence="1 2">
    <name type="scientific">Sulfitobacter geojensis</name>
    <dbReference type="NCBI Taxonomy" id="1342299"/>
    <lineage>
        <taxon>Bacteria</taxon>
        <taxon>Pseudomonadati</taxon>
        <taxon>Pseudomonadota</taxon>
        <taxon>Alphaproteobacteria</taxon>
        <taxon>Rhodobacterales</taxon>
        <taxon>Roseobacteraceae</taxon>
        <taxon>Sulfitobacter</taxon>
    </lineage>
</organism>
<dbReference type="InterPro" id="IPR007833">
    <property type="entry name" value="Capsule_polysaccharide_synth"/>
</dbReference>
<keyword evidence="2" id="KW-1185">Reference proteome</keyword>
<evidence type="ECO:0000313" key="1">
    <source>
        <dbReference type="EMBL" id="MBM1713109.1"/>
    </source>
</evidence>
<dbReference type="CDD" id="cd16440">
    <property type="entry name" value="beta_Kdo_transferase_KpsC_1"/>
    <property type="match status" value="1"/>
</dbReference>
<dbReference type="EMBL" id="JAFBRM010000001">
    <property type="protein sequence ID" value="MBM1713109.1"/>
    <property type="molecule type" value="Genomic_DNA"/>
</dbReference>
<accession>A0AAE2VXB3</accession>
<dbReference type="GO" id="GO:0000271">
    <property type="term" value="P:polysaccharide biosynthetic process"/>
    <property type="evidence" value="ECO:0007669"/>
    <property type="project" value="InterPro"/>
</dbReference>
<dbReference type="Pfam" id="PF05159">
    <property type="entry name" value="Capsule_synth"/>
    <property type="match status" value="3"/>
</dbReference>
<reference evidence="1 2" key="1">
    <citation type="submission" date="2021-01" db="EMBL/GenBank/DDBJ databases">
        <title>Diatom-associated Roseobacters Show Island Model of Population Structure.</title>
        <authorList>
            <person name="Qu L."/>
            <person name="Feng X."/>
            <person name="Chen Y."/>
            <person name="Li L."/>
            <person name="Wang X."/>
            <person name="Hu Z."/>
            <person name="Wang H."/>
            <person name="Luo H."/>
        </authorList>
    </citation>
    <scope>NUCLEOTIDE SEQUENCE [LARGE SCALE GENOMIC DNA]</scope>
    <source>
        <strain evidence="1 2">TR60-84</strain>
    </source>
</reference>